<evidence type="ECO:0000256" key="13">
    <source>
        <dbReference type="ARBA" id="ARBA00023004"/>
    </source>
</evidence>
<dbReference type="NCBIfam" id="NF004884">
    <property type="entry name" value="PRK06245.1"/>
    <property type="match status" value="1"/>
</dbReference>
<dbReference type="AlphaFoldDB" id="A0A6J4HS49"/>
<feature type="domain" description="Radical SAM core" evidence="18">
    <location>
        <begin position="435"/>
        <end position="673"/>
    </location>
</feature>
<evidence type="ECO:0000256" key="6">
    <source>
        <dbReference type="ARBA" id="ARBA00012126"/>
    </source>
</evidence>
<dbReference type="InterPro" id="IPR034405">
    <property type="entry name" value="F420"/>
</dbReference>
<evidence type="ECO:0000256" key="3">
    <source>
        <dbReference type="ARBA" id="ARBA00004712"/>
    </source>
</evidence>
<dbReference type="GO" id="GO:0046872">
    <property type="term" value="F:metal ion binding"/>
    <property type="evidence" value="ECO:0007669"/>
    <property type="project" value="UniProtKB-KW"/>
</dbReference>
<dbReference type="GO" id="GO:0044689">
    <property type="term" value="F:7,8-didemethyl-8-hydroxy-5-deazariboflavin synthase activity"/>
    <property type="evidence" value="ECO:0007669"/>
    <property type="project" value="UniProtKB-EC"/>
</dbReference>
<evidence type="ECO:0000256" key="15">
    <source>
        <dbReference type="ARBA" id="ARBA00023239"/>
    </source>
</evidence>
<dbReference type="InterPro" id="IPR013785">
    <property type="entry name" value="Aldolase_TIM"/>
</dbReference>
<dbReference type="InterPro" id="IPR006638">
    <property type="entry name" value="Elp3/MiaA/NifB-like_rSAM"/>
</dbReference>
<evidence type="ECO:0000313" key="19">
    <source>
        <dbReference type="EMBL" id="CAA9232318.1"/>
    </source>
</evidence>
<dbReference type="PANTHER" id="PTHR43076:SF1">
    <property type="entry name" value="LIPOYL SYNTHASE 2"/>
    <property type="match status" value="1"/>
</dbReference>
<evidence type="ECO:0000256" key="8">
    <source>
        <dbReference type="ARBA" id="ARBA00022220"/>
    </source>
</evidence>
<feature type="domain" description="Radical SAM core" evidence="18">
    <location>
        <begin position="30"/>
        <end position="273"/>
    </location>
</feature>
<dbReference type="CDD" id="cd01335">
    <property type="entry name" value="Radical_SAM"/>
    <property type="match status" value="2"/>
</dbReference>
<dbReference type="InterPro" id="IPR020050">
    <property type="entry name" value="FO_synthase_su2"/>
</dbReference>
<dbReference type="HAMAP" id="MF_01611">
    <property type="entry name" value="FO_synth_sub1"/>
    <property type="match status" value="1"/>
</dbReference>
<accession>A0A6J4HS49</accession>
<dbReference type="UniPathway" id="UPA00072"/>
<comment type="catalytic activity">
    <reaction evidence="17">
        <text>5-amino-5-(4-hydroxybenzyl)-6-(D-ribitylimino)-5,6-dihydrouracil + S-adenosyl-L-methionine = 7,8-didemethyl-8-hydroxy-5-deazariboflavin + 5'-deoxyadenosine + L-methionine + NH4(+) + H(+)</text>
        <dbReference type="Rhea" id="RHEA:55204"/>
        <dbReference type="ChEBI" id="CHEBI:15378"/>
        <dbReference type="ChEBI" id="CHEBI:17319"/>
        <dbReference type="ChEBI" id="CHEBI:28938"/>
        <dbReference type="ChEBI" id="CHEBI:57844"/>
        <dbReference type="ChEBI" id="CHEBI:59789"/>
        <dbReference type="ChEBI" id="CHEBI:59904"/>
        <dbReference type="ChEBI" id="CHEBI:85936"/>
        <dbReference type="EC" id="4.3.1.32"/>
    </reaction>
</comment>
<dbReference type="SMART" id="SM00729">
    <property type="entry name" value="Elp3"/>
    <property type="match status" value="1"/>
</dbReference>
<evidence type="ECO:0000256" key="1">
    <source>
        <dbReference type="ARBA" id="ARBA00001966"/>
    </source>
</evidence>
<dbReference type="InterPro" id="IPR019939">
    <property type="entry name" value="CofG_family"/>
</dbReference>
<evidence type="ECO:0000256" key="14">
    <source>
        <dbReference type="ARBA" id="ARBA00023014"/>
    </source>
</evidence>
<protein>
    <recommendedName>
        <fullName evidence="8">FO synthase</fullName>
        <ecNumber evidence="7">2.5.1.147</ecNumber>
        <ecNumber evidence="6">4.3.1.32</ecNumber>
    </recommendedName>
</protein>
<dbReference type="InterPro" id="IPR019940">
    <property type="entry name" value="CofH_family"/>
</dbReference>
<evidence type="ECO:0000256" key="2">
    <source>
        <dbReference type="ARBA" id="ARBA00003692"/>
    </source>
</evidence>
<keyword evidence="14" id="KW-0411">Iron-sulfur</keyword>
<keyword evidence="9" id="KW-0004">4Fe-4S</keyword>
<sequence length="753" mass="80959">MTPAELLGVPLPDLSAEAAAVRDRAHGRRITYSPKVFIPLTRLCRDRCGYCTFATAPARLASPYLSPDEVLGIASAGAAAGCHEALFTLGEAPEDRYPAARAWLDEHGHASTVDYLAAMCALVLSETGLLPHANAGALSTADLAALRPVSASQGMMLESLNPALDCHRGAPDKDPGRRLATLEAAGALGIPFTTGILVGIGESRQDRLDALEAITASHLRYGHVQEVIVQNFVPKPGTAMWAAAPCPADEELWSLAAARILLPPEVSLQAPPNLSDDFGRLLEAGIDDWGGVSPVTPDHVNPERPWPEIERLAAVTEARGFELAPRLTVYPRYALAPNRWLDAGVRTAVLVRSDAEGLARDRPDWYAGGTTEPAPLLPGTPRAGSAVGEVLAGVRAGEEVGVEEIVTLFSARGREVAAVAEVADELRRQAVGEAVTWVSNRNINYTNVCTFKCRFCAFSKGPLSLNLRGDPYLLGVEEIQRRVVEAVDAGATEVCLQGGIHPSFDGDYYVDVCRAVKEAAPGIHVHGFTALEVTEGARRLDEPLADYLLRLIDVGLSTLPGTAAEILDDEVRAVLCPDKIDTEQWLEAHRVAHSVGLRSNITIMFGAIEQPVHWARHMVRTRALQAETGGFTEFVPLPFVHMATPLFLQGRARQGPTFRETVLMHAVARIAYTGYLSNIQVSWVKLGAEGARQILRAGANDLGGTLMDENISRAAGAAHGQRMDEEAFRAIVEPLGRPLEQRTTLYGRVAARC</sequence>
<organism evidence="19">
    <name type="scientific">uncultured Acidimicrobiales bacterium</name>
    <dbReference type="NCBI Taxonomy" id="310071"/>
    <lineage>
        <taxon>Bacteria</taxon>
        <taxon>Bacillati</taxon>
        <taxon>Actinomycetota</taxon>
        <taxon>Acidimicrobiia</taxon>
        <taxon>Acidimicrobiales</taxon>
        <taxon>environmental samples</taxon>
    </lineage>
</organism>
<keyword evidence="11" id="KW-0949">S-adenosyl-L-methionine</keyword>
<dbReference type="GO" id="GO:0141093">
    <property type="term" value="F:5-amino-6-(D-ribitylamino)uracil--L-tyrosine 4-hydroxyphenyl transferase activity"/>
    <property type="evidence" value="ECO:0007669"/>
    <property type="project" value="UniProtKB-EC"/>
</dbReference>
<dbReference type="HAMAP" id="MF_01612">
    <property type="entry name" value="FO_synth_sub2"/>
    <property type="match status" value="1"/>
</dbReference>
<evidence type="ECO:0000256" key="17">
    <source>
        <dbReference type="ARBA" id="ARBA00048974"/>
    </source>
</evidence>
<gene>
    <name evidence="19" type="ORF">AVDCRST_MAG10-1232</name>
</gene>
<dbReference type="InterPro" id="IPR007197">
    <property type="entry name" value="rSAM"/>
</dbReference>
<comment type="cofactor">
    <cofactor evidence="1">
        <name>[4Fe-4S] cluster</name>
        <dbReference type="ChEBI" id="CHEBI:49883"/>
    </cofactor>
</comment>
<dbReference type="EC" id="4.3.1.32" evidence="6"/>
<keyword evidence="12" id="KW-0479">Metal-binding</keyword>
<name>A0A6J4HS49_9ACTN</name>
<comment type="similarity">
    <text evidence="5">In the N-terminal section; belongs to the radical SAM superfamily. CofG family.</text>
</comment>
<dbReference type="SFLD" id="SFLDS00029">
    <property type="entry name" value="Radical_SAM"/>
    <property type="match status" value="2"/>
</dbReference>
<dbReference type="PANTHER" id="PTHR43076">
    <property type="entry name" value="FO SYNTHASE (COFH)"/>
    <property type="match status" value="1"/>
</dbReference>
<evidence type="ECO:0000256" key="5">
    <source>
        <dbReference type="ARBA" id="ARBA00010826"/>
    </source>
</evidence>
<dbReference type="EC" id="2.5.1.147" evidence="7"/>
<dbReference type="InterPro" id="IPR058240">
    <property type="entry name" value="rSAM_sf"/>
</dbReference>
<dbReference type="Gene3D" id="3.20.20.70">
    <property type="entry name" value="Aldolase class I"/>
    <property type="match status" value="2"/>
</dbReference>
<keyword evidence="10" id="KW-0808">Transferase</keyword>
<comment type="similarity">
    <text evidence="4">In the C-terminal section; belongs to the radical SAM superfamily. CofH family.</text>
</comment>
<evidence type="ECO:0000256" key="11">
    <source>
        <dbReference type="ARBA" id="ARBA00022691"/>
    </source>
</evidence>
<comment type="catalytic activity">
    <reaction evidence="16">
        <text>5-amino-6-(D-ribitylamino)uracil + L-tyrosine + S-adenosyl-L-methionine = 5-amino-5-(4-hydroxybenzyl)-6-(D-ribitylimino)-5,6-dihydrouracil + 2-iminoacetate + 5'-deoxyadenosine + L-methionine + H(+)</text>
        <dbReference type="Rhea" id="RHEA:55200"/>
        <dbReference type="ChEBI" id="CHEBI:15378"/>
        <dbReference type="ChEBI" id="CHEBI:15934"/>
        <dbReference type="ChEBI" id="CHEBI:17319"/>
        <dbReference type="ChEBI" id="CHEBI:57844"/>
        <dbReference type="ChEBI" id="CHEBI:58315"/>
        <dbReference type="ChEBI" id="CHEBI:59789"/>
        <dbReference type="ChEBI" id="CHEBI:77846"/>
        <dbReference type="ChEBI" id="CHEBI:85936"/>
        <dbReference type="EC" id="2.5.1.147"/>
    </reaction>
</comment>
<dbReference type="GO" id="GO:0051539">
    <property type="term" value="F:4 iron, 4 sulfur cluster binding"/>
    <property type="evidence" value="ECO:0007669"/>
    <property type="project" value="UniProtKB-KW"/>
</dbReference>
<dbReference type="SFLD" id="SFLDG01064">
    <property type="entry name" value="F420__menaquinone_cofactor_bio"/>
    <property type="match status" value="2"/>
</dbReference>
<dbReference type="Pfam" id="PF04055">
    <property type="entry name" value="Radical_SAM"/>
    <property type="match status" value="2"/>
</dbReference>
<dbReference type="SFLD" id="SFLDG01388">
    <property type="entry name" value="7_8-didemethyl-8-hydroxy-5-dea"/>
    <property type="match status" value="2"/>
</dbReference>
<dbReference type="EMBL" id="CADCTB010000082">
    <property type="protein sequence ID" value="CAA9232318.1"/>
    <property type="molecule type" value="Genomic_DNA"/>
</dbReference>
<keyword evidence="13" id="KW-0408">Iron</keyword>
<evidence type="ECO:0000259" key="18">
    <source>
        <dbReference type="PROSITE" id="PS51918"/>
    </source>
</evidence>
<evidence type="ECO:0000256" key="10">
    <source>
        <dbReference type="ARBA" id="ARBA00022679"/>
    </source>
</evidence>
<keyword evidence="15" id="KW-0456">Lyase</keyword>
<evidence type="ECO:0000256" key="16">
    <source>
        <dbReference type="ARBA" id="ARBA00048468"/>
    </source>
</evidence>
<comment type="function">
    <text evidence="2">Catalyzes the radical-mediated synthesis of 7,8-didemethyl-8-hydroxy-5-deazariboflavin (FO) from 5-amino-6-(D-ribitylamino)uracil and L-tyrosine.</text>
</comment>
<dbReference type="NCBIfam" id="TIGR03551">
    <property type="entry name" value="F420_cofH"/>
    <property type="match status" value="1"/>
</dbReference>
<dbReference type="SUPFAM" id="SSF102114">
    <property type="entry name" value="Radical SAM enzymes"/>
    <property type="match status" value="2"/>
</dbReference>
<dbReference type="NCBIfam" id="TIGR03550">
    <property type="entry name" value="F420_cofG"/>
    <property type="match status" value="1"/>
</dbReference>
<evidence type="ECO:0000256" key="9">
    <source>
        <dbReference type="ARBA" id="ARBA00022485"/>
    </source>
</evidence>
<dbReference type="Pfam" id="PF19288">
    <property type="entry name" value="CofH_C"/>
    <property type="match status" value="1"/>
</dbReference>
<evidence type="ECO:0000256" key="7">
    <source>
        <dbReference type="ARBA" id="ARBA00012289"/>
    </source>
</evidence>
<evidence type="ECO:0000256" key="4">
    <source>
        <dbReference type="ARBA" id="ARBA00010051"/>
    </source>
</evidence>
<proteinExistence type="inferred from homology"/>
<dbReference type="PROSITE" id="PS51918">
    <property type="entry name" value="RADICAL_SAM"/>
    <property type="match status" value="2"/>
</dbReference>
<reference evidence="19" key="1">
    <citation type="submission" date="2020-02" db="EMBL/GenBank/DDBJ databases">
        <authorList>
            <person name="Meier V. D."/>
        </authorList>
    </citation>
    <scope>NUCLEOTIDE SEQUENCE</scope>
    <source>
        <strain evidence="19">AVDCRST_MAG10</strain>
    </source>
</reference>
<evidence type="ECO:0000256" key="12">
    <source>
        <dbReference type="ARBA" id="ARBA00022723"/>
    </source>
</evidence>
<dbReference type="InterPro" id="IPR045567">
    <property type="entry name" value="CofH/MnqC-like_C"/>
</dbReference>
<dbReference type="NCBIfam" id="TIGR00423">
    <property type="entry name" value="CofH family radical SAM protein"/>
    <property type="match status" value="1"/>
</dbReference>
<comment type="pathway">
    <text evidence="3">Cofactor biosynthesis; coenzyme F0 biosynthesis.</text>
</comment>
<dbReference type="SFLD" id="SFLDG01389">
    <property type="entry name" value="menaquinone_synthsis_involved"/>
    <property type="match status" value="1"/>
</dbReference>
<dbReference type="SFLD" id="SFLDF00294">
    <property type="entry name" value="7_8-didemethyl-8-hydroxy-5-dea"/>
    <property type="match status" value="1"/>
</dbReference>